<reference evidence="1 2" key="1">
    <citation type="submission" date="2018-04" db="EMBL/GenBank/DDBJ databases">
        <title>Genomic Encyclopedia of Archaeal and Bacterial Type Strains, Phase II (KMG-II): from individual species to whole genera.</title>
        <authorList>
            <person name="Goeker M."/>
        </authorList>
    </citation>
    <scope>NUCLEOTIDE SEQUENCE [LARGE SCALE GENOMIC DNA]</scope>
    <source>
        <strain evidence="1 2">DSM 18064</strain>
    </source>
</reference>
<dbReference type="InterPro" id="IPR032710">
    <property type="entry name" value="NTF2-like_dom_sf"/>
</dbReference>
<gene>
    <name evidence="1" type="ORF">C8N32_11631</name>
</gene>
<dbReference type="EMBL" id="QAAA01000016">
    <property type="protein sequence ID" value="PTN01158.1"/>
    <property type="molecule type" value="Genomic_DNA"/>
</dbReference>
<name>A0A2T5BPY8_9RHOB</name>
<dbReference type="Gene3D" id="3.10.450.50">
    <property type="match status" value="1"/>
</dbReference>
<dbReference type="SUPFAM" id="SSF54427">
    <property type="entry name" value="NTF2-like"/>
    <property type="match status" value="1"/>
</dbReference>
<comment type="caution">
    <text evidence="1">The sequence shown here is derived from an EMBL/GenBank/DDBJ whole genome shotgun (WGS) entry which is preliminary data.</text>
</comment>
<proteinExistence type="predicted"/>
<organism evidence="1 2">
    <name type="scientific">Rhodovulum imhoffii</name>
    <dbReference type="NCBI Taxonomy" id="365340"/>
    <lineage>
        <taxon>Bacteria</taxon>
        <taxon>Pseudomonadati</taxon>
        <taxon>Pseudomonadota</taxon>
        <taxon>Alphaproteobacteria</taxon>
        <taxon>Rhodobacterales</taxon>
        <taxon>Paracoccaceae</taxon>
        <taxon>Rhodovulum</taxon>
    </lineage>
</organism>
<dbReference type="Pfam" id="PF07366">
    <property type="entry name" value="SnoaL"/>
    <property type="match status" value="1"/>
</dbReference>
<dbReference type="Proteomes" id="UP000243859">
    <property type="component" value="Unassembled WGS sequence"/>
</dbReference>
<sequence length="145" mass="16614">MKNLAEVVEKFLHRAWYLKDSSAISEMFIEFAKVSRLEDGTAEKMQEFLRLQQMVTAQFDEIRHVTLRSIQEGEWVAMRVLITARHQATGVSVRTRTHIMARVVGGRMVEGHDQTDFLSLFEQVGLIPPRAREHCLLGRALIPAP</sequence>
<keyword evidence="2" id="KW-1185">Reference proteome</keyword>
<dbReference type="RefSeq" id="WP_170106795.1">
    <property type="nucleotide sequence ID" value="NZ_NHSI01000052.1"/>
</dbReference>
<evidence type="ECO:0000313" key="1">
    <source>
        <dbReference type="EMBL" id="PTN01158.1"/>
    </source>
</evidence>
<evidence type="ECO:0000313" key="2">
    <source>
        <dbReference type="Proteomes" id="UP000243859"/>
    </source>
</evidence>
<dbReference type="InterPro" id="IPR009959">
    <property type="entry name" value="Cyclase_SnoaL-like"/>
</dbReference>
<accession>A0A2T5BPY8</accession>
<dbReference type="AlphaFoldDB" id="A0A2T5BPY8"/>
<protein>
    <submittedName>
        <fullName evidence="1">SnoaL-like polyketide cyclase</fullName>
    </submittedName>
</protein>
<dbReference type="GO" id="GO:0030638">
    <property type="term" value="P:polyketide metabolic process"/>
    <property type="evidence" value="ECO:0007669"/>
    <property type="project" value="InterPro"/>
</dbReference>